<name>A0ABW4AQR7_9ACTN</name>
<reference evidence="2" key="1">
    <citation type="journal article" date="2019" name="Int. J. Syst. Evol. Microbiol.">
        <title>The Global Catalogue of Microorganisms (GCM) 10K type strain sequencing project: providing services to taxonomists for standard genome sequencing and annotation.</title>
        <authorList>
            <consortium name="The Broad Institute Genomics Platform"/>
            <consortium name="The Broad Institute Genome Sequencing Center for Infectious Disease"/>
            <person name="Wu L."/>
            <person name="Ma J."/>
        </authorList>
    </citation>
    <scope>NUCLEOTIDE SEQUENCE [LARGE SCALE GENOMIC DNA]</scope>
    <source>
        <strain evidence="2">CCM 7526</strain>
    </source>
</reference>
<evidence type="ECO:0000313" key="1">
    <source>
        <dbReference type="EMBL" id="MFD1372298.1"/>
    </source>
</evidence>
<accession>A0ABW4AQR7</accession>
<protein>
    <submittedName>
        <fullName evidence="1">Uncharacterized protein</fullName>
    </submittedName>
</protein>
<dbReference type="RefSeq" id="WP_317796267.1">
    <property type="nucleotide sequence ID" value="NZ_AP028461.1"/>
</dbReference>
<dbReference type="Proteomes" id="UP001597183">
    <property type="component" value="Unassembled WGS sequence"/>
</dbReference>
<sequence>MAAIVGISALLVASIVVTNRLYDRTRFDLAGRDSGQDLAGDEQALTREFRDAQAIYLDSVTHRNRVLGQIQSDPEPAWTELRILAAEMKVAEEEQLSKLENGTWPEVSRSAILDLQGEIRLAIPYWQKAAISGNSDEVHTNIRSALVYCGGSPAANARAALRLPPA</sequence>
<organism evidence="1 2">
    <name type="scientific">Actinoplanes sichuanensis</name>
    <dbReference type="NCBI Taxonomy" id="512349"/>
    <lineage>
        <taxon>Bacteria</taxon>
        <taxon>Bacillati</taxon>
        <taxon>Actinomycetota</taxon>
        <taxon>Actinomycetes</taxon>
        <taxon>Micromonosporales</taxon>
        <taxon>Micromonosporaceae</taxon>
        <taxon>Actinoplanes</taxon>
    </lineage>
</organism>
<keyword evidence="2" id="KW-1185">Reference proteome</keyword>
<gene>
    <name evidence="1" type="ORF">ACFQ5G_43840</name>
</gene>
<dbReference type="EMBL" id="JBHTMK010000055">
    <property type="protein sequence ID" value="MFD1372298.1"/>
    <property type="molecule type" value="Genomic_DNA"/>
</dbReference>
<proteinExistence type="predicted"/>
<comment type="caution">
    <text evidence="1">The sequence shown here is derived from an EMBL/GenBank/DDBJ whole genome shotgun (WGS) entry which is preliminary data.</text>
</comment>
<evidence type="ECO:0000313" key="2">
    <source>
        <dbReference type="Proteomes" id="UP001597183"/>
    </source>
</evidence>